<dbReference type="PANTHER" id="PTHR20857">
    <property type="entry name" value="THIAMINE-PHOSPHATE PYROPHOSPHORYLASE"/>
    <property type="match status" value="1"/>
</dbReference>
<comment type="catalytic activity">
    <reaction evidence="9 10">
        <text>2-[(2R,5Z)-2-carboxy-4-methylthiazol-5(2H)-ylidene]ethyl phosphate + 4-amino-2-methyl-5-(diphosphooxymethyl)pyrimidine + 2 H(+) = thiamine phosphate + CO2 + diphosphate</text>
        <dbReference type="Rhea" id="RHEA:47844"/>
        <dbReference type="ChEBI" id="CHEBI:15378"/>
        <dbReference type="ChEBI" id="CHEBI:16526"/>
        <dbReference type="ChEBI" id="CHEBI:33019"/>
        <dbReference type="ChEBI" id="CHEBI:37575"/>
        <dbReference type="ChEBI" id="CHEBI:57841"/>
        <dbReference type="ChEBI" id="CHEBI:62899"/>
        <dbReference type="EC" id="2.5.1.3"/>
    </reaction>
</comment>
<evidence type="ECO:0000313" key="13">
    <source>
        <dbReference type="EMBL" id="MDI2091357.1"/>
    </source>
</evidence>
<dbReference type="GO" id="GO:0004789">
    <property type="term" value="F:thiamine-phosphate diphosphorylase activity"/>
    <property type="evidence" value="ECO:0007669"/>
    <property type="project" value="UniProtKB-EC"/>
</dbReference>
<evidence type="ECO:0000256" key="10">
    <source>
        <dbReference type="RuleBase" id="RU003826"/>
    </source>
</evidence>
<dbReference type="InterPro" id="IPR022998">
    <property type="entry name" value="ThiamineP_synth_TenI"/>
</dbReference>
<keyword evidence="3 10" id="KW-0808">Transferase</keyword>
<evidence type="ECO:0000256" key="2">
    <source>
        <dbReference type="ARBA" id="ARBA00005165"/>
    </source>
</evidence>
<proteinExistence type="inferred from homology"/>
<keyword evidence="5" id="KW-0460">Magnesium</keyword>
<evidence type="ECO:0000256" key="1">
    <source>
        <dbReference type="ARBA" id="ARBA00001946"/>
    </source>
</evidence>
<dbReference type="NCBIfam" id="NF000734">
    <property type="entry name" value="PRK00043.1-5"/>
    <property type="match status" value="1"/>
</dbReference>
<gene>
    <name evidence="13" type="ORF">QJV27_08245</name>
</gene>
<dbReference type="EMBL" id="JASBAO010000001">
    <property type="protein sequence ID" value="MDI2091357.1"/>
    <property type="molecule type" value="Genomic_DNA"/>
</dbReference>
<accession>A0ABT6Q2K2</accession>
<evidence type="ECO:0000256" key="6">
    <source>
        <dbReference type="ARBA" id="ARBA00022977"/>
    </source>
</evidence>
<dbReference type="InterPro" id="IPR036206">
    <property type="entry name" value="ThiamineP_synth_sf"/>
</dbReference>
<name>A0ABT6Q2K2_9PROT</name>
<evidence type="ECO:0000256" key="11">
    <source>
        <dbReference type="RuleBase" id="RU004253"/>
    </source>
</evidence>
<dbReference type="InterPro" id="IPR034291">
    <property type="entry name" value="TMP_synthase"/>
</dbReference>
<comment type="catalytic activity">
    <reaction evidence="8 10">
        <text>2-(2-carboxy-4-methylthiazol-5-yl)ethyl phosphate + 4-amino-2-methyl-5-(diphosphooxymethyl)pyrimidine + 2 H(+) = thiamine phosphate + CO2 + diphosphate</text>
        <dbReference type="Rhea" id="RHEA:47848"/>
        <dbReference type="ChEBI" id="CHEBI:15378"/>
        <dbReference type="ChEBI" id="CHEBI:16526"/>
        <dbReference type="ChEBI" id="CHEBI:33019"/>
        <dbReference type="ChEBI" id="CHEBI:37575"/>
        <dbReference type="ChEBI" id="CHEBI:57841"/>
        <dbReference type="ChEBI" id="CHEBI:62890"/>
        <dbReference type="EC" id="2.5.1.3"/>
    </reaction>
</comment>
<evidence type="ECO:0000256" key="4">
    <source>
        <dbReference type="ARBA" id="ARBA00022723"/>
    </source>
</evidence>
<comment type="caution">
    <text evidence="13">The sequence shown here is derived from an EMBL/GenBank/DDBJ whole genome shotgun (WGS) entry which is preliminary data.</text>
</comment>
<reference evidence="13" key="1">
    <citation type="submission" date="2023-05" db="EMBL/GenBank/DDBJ databases">
        <title>Whole genome sequence of Commensalibacter sp.</title>
        <authorList>
            <person name="Charoenyingcharoen P."/>
            <person name="Yukphan P."/>
        </authorList>
    </citation>
    <scope>NUCLEOTIDE SEQUENCE</scope>
    <source>
        <strain evidence="13">TBRC 16381</strain>
    </source>
</reference>
<dbReference type="Pfam" id="PF02581">
    <property type="entry name" value="TMP-TENI"/>
    <property type="match status" value="1"/>
</dbReference>
<evidence type="ECO:0000256" key="7">
    <source>
        <dbReference type="ARBA" id="ARBA00047334"/>
    </source>
</evidence>
<dbReference type="InterPro" id="IPR013785">
    <property type="entry name" value="Aldolase_TIM"/>
</dbReference>
<comment type="pathway">
    <text evidence="2 11">Cofactor biosynthesis; thiamine diphosphate biosynthesis; thiamine phosphate from 4-amino-2-methyl-5-diphosphomethylpyrimidine and 4-methyl-5-(2-phosphoethyl)-thiazole: step 1/1.</text>
</comment>
<dbReference type="EC" id="2.5.1.3" evidence="10"/>
<dbReference type="RefSeq" id="WP_281448453.1">
    <property type="nucleotide sequence ID" value="NZ_JASBAO010000001.1"/>
</dbReference>
<dbReference type="CDD" id="cd00564">
    <property type="entry name" value="TMP_TenI"/>
    <property type="match status" value="1"/>
</dbReference>
<organism evidence="13 14">
    <name type="scientific">Commensalibacter oyaizuii</name>
    <dbReference type="NCBI Taxonomy" id="3043873"/>
    <lineage>
        <taxon>Bacteria</taxon>
        <taxon>Pseudomonadati</taxon>
        <taxon>Pseudomonadota</taxon>
        <taxon>Alphaproteobacteria</taxon>
        <taxon>Acetobacterales</taxon>
        <taxon>Acetobacteraceae</taxon>
    </lineage>
</organism>
<comment type="similarity">
    <text evidence="10">Belongs to the thiamine-phosphate synthase family.</text>
</comment>
<keyword evidence="6 10" id="KW-0784">Thiamine biosynthesis</keyword>
<evidence type="ECO:0000256" key="3">
    <source>
        <dbReference type="ARBA" id="ARBA00022679"/>
    </source>
</evidence>
<comment type="catalytic activity">
    <reaction evidence="7 10">
        <text>4-methyl-5-(2-phosphooxyethyl)-thiazole + 4-amino-2-methyl-5-(diphosphooxymethyl)pyrimidine + H(+) = thiamine phosphate + diphosphate</text>
        <dbReference type="Rhea" id="RHEA:22328"/>
        <dbReference type="ChEBI" id="CHEBI:15378"/>
        <dbReference type="ChEBI" id="CHEBI:33019"/>
        <dbReference type="ChEBI" id="CHEBI:37575"/>
        <dbReference type="ChEBI" id="CHEBI:57841"/>
        <dbReference type="ChEBI" id="CHEBI:58296"/>
        <dbReference type="EC" id="2.5.1.3"/>
    </reaction>
</comment>
<keyword evidence="4" id="KW-0479">Metal-binding</keyword>
<evidence type="ECO:0000256" key="9">
    <source>
        <dbReference type="ARBA" id="ARBA00047883"/>
    </source>
</evidence>
<keyword evidence="14" id="KW-1185">Reference proteome</keyword>
<dbReference type="Gene3D" id="3.20.20.70">
    <property type="entry name" value="Aldolase class I"/>
    <property type="match status" value="1"/>
</dbReference>
<evidence type="ECO:0000259" key="12">
    <source>
        <dbReference type="Pfam" id="PF02581"/>
    </source>
</evidence>
<protein>
    <recommendedName>
        <fullName evidence="10">Thiamine-phosphate synthase</fullName>
        <ecNumber evidence="10">2.5.1.3</ecNumber>
    </recommendedName>
    <alternativeName>
        <fullName evidence="10">Thiamine-phosphate pyrophosphorylase</fullName>
    </alternativeName>
</protein>
<evidence type="ECO:0000256" key="8">
    <source>
        <dbReference type="ARBA" id="ARBA00047851"/>
    </source>
</evidence>
<dbReference type="SUPFAM" id="SSF51391">
    <property type="entry name" value="Thiamin phosphate synthase"/>
    <property type="match status" value="1"/>
</dbReference>
<dbReference type="NCBIfam" id="TIGR00693">
    <property type="entry name" value="thiE"/>
    <property type="match status" value="1"/>
</dbReference>
<feature type="domain" description="Thiamine phosphate synthase/TenI" evidence="12">
    <location>
        <begin position="10"/>
        <end position="178"/>
    </location>
</feature>
<evidence type="ECO:0000313" key="14">
    <source>
        <dbReference type="Proteomes" id="UP001431634"/>
    </source>
</evidence>
<dbReference type="Proteomes" id="UP001431634">
    <property type="component" value="Unassembled WGS sequence"/>
</dbReference>
<comment type="cofactor">
    <cofactor evidence="1">
        <name>Mg(2+)</name>
        <dbReference type="ChEBI" id="CHEBI:18420"/>
    </cofactor>
</comment>
<sequence length="203" mass="22456">MEKFYLVTGSVNLLKLLVPVGVKLVQLRIKDAPIDQLRQQITEAKLCCQQYGATLVLNDYWQLALELGIDFVHLGQEDLQNADFSALRRANIRFGLSTHDEAELELALSLTPAYVALGPVYPTKLKKMKWGPQGLHRVRLWKQIAGQTPLVAIGGITPQRVAGVLGMGADSVAVVTDIQLALDPVARCQEWLRAIKKVDYATI</sequence>
<evidence type="ECO:0000256" key="5">
    <source>
        <dbReference type="ARBA" id="ARBA00022842"/>
    </source>
</evidence>
<dbReference type="PANTHER" id="PTHR20857:SF15">
    <property type="entry name" value="THIAMINE-PHOSPHATE SYNTHASE"/>
    <property type="match status" value="1"/>
</dbReference>